<protein>
    <submittedName>
        <fullName evidence="1">Uncharacterized protein</fullName>
    </submittedName>
</protein>
<keyword evidence="2" id="KW-1185">Reference proteome</keyword>
<dbReference type="AlphaFoldDB" id="A0A5D6V291"/>
<dbReference type="Proteomes" id="UP000322791">
    <property type="component" value="Unassembled WGS sequence"/>
</dbReference>
<dbReference type="RefSeq" id="WP_149071110.1">
    <property type="nucleotide sequence ID" value="NZ_VTHL01000010.1"/>
</dbReference>
<organism evidence="1 2">
    <name type="scientific">Hymenobacter lutimineralis</name>
    <dbReference type="NCBI Taxonomy" id="2606448"/>
    <lineage>
        <taxon>Bacteria</taxon>
        <taxon>Pseudomonadati</taxon>
        <taxon>Bacteroidota</taxon>
        <taxon>Cytophagia</taxon>
        <taxon>Cytophagales</taxon>
        <taxon>Hymenobacteraceae</taxon>
        <taxon>Hymenobacter</taxon>
    </lineage>
</organism>
<dbReference type="EMBL" id="VTHL01000010">
    <property type="protein sequence ID" value="TYZ09315.1"/>
    <property type="molecule type" value="Genomic_DNA"/>
</dbReference>
<gene>
    <name evidence="1" type="ORF">FY528_11260</name>
</gene>
<sequence>MPLDYTTLSDRAQCDAATAEVDFELRSFSVRDSNLDLADERAERTQTSTAAQLARVEAKIASNDILLATAGIDEETRETATDERAALLVQRTRLQKRARQAQGVSRFLADVDVEQIAKQVEVLTAVKAGIATHRATLPA</sequence>
<comment type="caution">
    <text evidence="1">The sequence shown here is derived from an EMBL/GenBank/DDBJ whole genome shotgun (WGS) entry which is preliminary data.</text>
</comment>
<name>A0A5D6V291_9BACT</name>
<reference evidence="1 2" key="1">
    <citation type="submission" date="2019-08" db="EMBL/GenBank/DDBJ databases">
        <authorList>
            <person name="Seo M.-J."/>
        </authorList>
    </citation>
    <scope>NUCLEOTIDE SEQUENCE [LARGE SCALE GENOMIC DNA]</scope>
    <source>
        <strain evidence="1 2">KIGAM108</strain>
    </source>
</reference>
<evidence type="ECO:0000313" key="2">
    <source>
        <dbReference type="Proteomes" id="UP000322791"/>
    </source>
</evidence>
<accession>A0A5D6V291</accession>
<proteinExistence type="predicted"/>
<evidence type="ECO:0000313" key="1">
    <source>
        <dbReference type="EMBL" id="TYZ09315.1"/>
    </source>
</evidence>